<keyword evidence="8" id="KW-1185">Reference proteome</keyword>
<feature type="transmembrane region" description="Helical" evidence="5">
    <location>
        <begin position="132"/>
        <end position="151"/>
    </location>
</feature>
<dbReference type="SUPFAM" id="SSF52091">
    <property type="entry name" value="SpoIIaa-like"/>
    <property type="match status" value="1"/>
</dbReference>
<comment type="caution">
    <text evidence="7">The sequence shown here is derived from an EMBL/GenBank/DDBJ whole genome shotgun (WGS) entry which is preliminary data.</text>
</comment>
<feature type="transmembrane region" description="Helical" evidence="5">
    <location>
        <begin position="324"/>
        <end position="342"/>
    </location>
</feature>
<dbReference type="Pfam" id="PF01740">
    <property type="entry name" value="STAS"/>
    <property type="match status" value="1"/>
</dbReference>
<comment type="subcellular location">
    <subcellularLocation>
        <location evidence="1">Membrane</location>
        <topology evidence="1">Multi-pass membrane protein</topology>
    </subcellularLocation>
</comment>
<keyword evidence="4 5" id="KW-0472">Membrane</keyword>
<dbReference type="Pfam" id="PF00916">
    <property type="entry name" value="Sulfate_transp"/>
    <property type="match status" value="1"/>
</dbReference>
<feature type="transmembrane region" description="Helical" evidence="5">
    <location>
        <begin position="33"/>
        <end position="53"/>
    </location>
</feature>
<dbReference type="AlphaFoldDB" id="A0A5R8MHU3"/>
<dbReference type="GO" id="GO:0016020">
    <property type="term" value="C:membrane"/>
    <property type="evidence" value="ECO:0007669"/>
    <property type="project" value="UniProtKB-SubCell"/>
</dbReference>
<keyword evidence="3 5" id="KW-1133">Transmembrane helix</keyword>
<evidence type="ECO:0000256" key="1">
    <source>
        <dbReference type="ARBA" id="ARBA00004141"/>
    </source>
</evidence>
<feature type="transmembrane region" description="Helical" evidence="5">
    <location>
        <begin position="205"/>
        <end position="226"/>
    </location>
</feature>
<dbReference type="PANTHER" id="PTHR11814">
    <property type="entry name" value="SULFATE TRANSPORTER"/>
    <property type="match status" value="1"/>
</dbReference>
<feature type="transmembrane region" description="Helical" evidence="5">
    <location>
        <begin position="354"/>
        <end position="372"/>
    </location>
</feature>
<accession>A0A5R8MHU3</accession>
<keyword evidence="2 5" id="KW-0812">Transmembrane</keyword>
<name>A0A5R8MHU3_9GAMM</name>
<reference evidence="7 8" key="1">
    <citation type="journal article" date="2007" name="Int. J. Syst. Evol. Microbiol.">
        <title>Halomonas saccharevitans sp. nov., Halomonas arcis sp. nov. and Halomonas subterranea sp. nov., halophilic bacteria isolated from hypersaline environments of China.</title>
        <authorList>
            <person name="Xu X.W."/>
            <person name="Wu Y.H."/>
            <person name="Zhou Z."/>
            <person name="Wang C.S."/>
            <person name="Zhou Y.G."/>
            <person name="Zhang H.B."/>
            <person name="Wang Y."/>
            <person name="Wu M."/>
        </authorList>
    </citation>
    <scope>NUCLEOTIDE SEQUENCE [LARGE SCALE GENOMIC DNA]</scope>
    <source>
        <strain evidence="7 8">TBZ3</strain>
    </source>
</reference>
<dbReference type="OrthoDB" id="9769739at2"/>
<dbReference type="InterPro" id="IPR011547">
    <property type="entry name" value="SLC26A/SulP_dom"/>
</dbReference>
<dbReference type="Gene3D" id="3.30.750.24">
    <property type="entry name" value="STAS domain"/>
    <property type="match status" value="1"/>
</dbReference>
<feature type="transmembrane region" description="Helical" evidence="5">
    <location>
        <begin position="283"/>
        <end position="304"/>
    </location>
</feature>
<dbReference type="CDD" id="cd07042">
    <property type="entry name" value="STAS_SulP_like_sulfate_transporter"/>
    <property type="match status" value="1"/>
</dbReference>
<evidence type="ECO:0000313" key="8">
    <source>
        <dbReference type="Proteomes" id="UP000306973"/>
    </source>
</evidence>
<evidence type="ECO:0000256" key="3">
    <source>
        <dbReference type="ARBA" id="ARBA00022989"/>
    </source>
</evidence>
<dbReference type="Proteomes" id="UP000306973">
    <property type="component" value="Unassembled WGS sequence"/>
</dbReference>
<evidence type="ECO:0000256" key="4">
    <source>
        <dbReference type="ARBA" id="ARBA00023136"/>
    </source>
</evidence>
<feature type="transmembrane region" description="Helical" evidence="5">
    <location>
        <begin position="60"/>
        <end position="79"/>
    </location>
</feature>
<evidence type="ECO:0000256" key="5">
    <source>
        <dbReference type="SAM" id="Phobius"/>
    </source>
</evidence>
<proteinExistence type="predicted"/>
<dbReference type="PROSITE" id="PS50801">
    <property type="entry name" value="STAS"/>
    <property type="match status" value="1"/>
</dbReference>
<dbReference type="RefSeq" id="WP_138181178.1">
    <property type="nucleotide sequence ID" value="NZ_VBUI01000011.1"/>
</dbReference>
<dbReference type="GO" id="GO:0055085">
    <property type="term" value="P:transmembrane transport"/>
    <property type="evidence" value="ECO:0007669"/>
    <property type="project" value="InterPro"/>
</dbReference>
<dbReference type="InterPro" id="IPR001902">
    <property type="entry name" value="SLC26A/SulP_fam"/>
</dbReference>
<dbReference type="EMBL" id="VBUI01000011">
    <property type="protein sequence ID" value="TLF50774.1"/>
    <property type="molecule type" value="Genomic_DNA"/>
</dbReference>
<dbReference type="InterPro" id="IPR036513">
    <property type="entry name" value="STAS_dom_sf"/>
</dbReference>
<feature type="transmembrane region" description="Helical" evidence="5">
    <location>
        <begin position="415"/>
        <end position="444"/>
    </location>
</feature>
<gene>
    <name evidence="7" type="primary">dauA</name>
    <name evidence="7" type="ORF">FEI13_08865</name>
</gene>
<sequence>MARHRPSLPAIATGLRAAWRDGYGLDDLRRDSLAGLTVGTVAVPLSMALAIATGVPPQHGLYTAIVAGVLIALTGGSRFNVSGPTAAFVVILFPIVQQYGLGGLLVASMMAGMILVVLGVTGMGRLIQYVPYPVVLGFTAGIAVVIAVLQLPDFLGLQVDQLGEHFVENLARIAMSLPTVDPIELGIGVFTLGVMLLWPRLALPLPAPLVGLVAGALAAYGANLWLAGSGAEVETIASRFTWESQGEMGSGIPPIAPSFIAPWQLPGADGEPLVLDFALIRDLLGPAFAIALLGAIESLLCAVVSDGLTRTRHDPNAELIGQGLGNIVAPLFGGITATAAIARTATNIRSGARSPISAVVHALVVLLAVVALADLLGRVPMAALAALLFIVAWNMSEARHVLHTLRSAPPGDVAILATCFTLTVLFDMVLAVGVGMGLAAALFIRRMSLLTETRRVDSEPHASIEELPGEIALYDINGPLFFGAAEKALTSLHRVDPQVRVVILDMHDVPSMDGTAIVALKALIDEMHREGVSLALVGLPTRILVKLRRAGIRRTAGRLTWCKDLAHARRVALRWLDRAA</sequence>
<evidence type="ECO:0000259" key="6">
    <source>
        <dbReference type="PROSITE" id="PS50801"/>
    </source>
</evidence>
<dbReference type="InterPro" id="IPR002645">
    <property type="entry name" value="STAS_dom"/>
</dbReference>
<feature type="transmembrane region" description="Helical" evidence="5">
    <location>
        <begin position="99"/>
        <end position="120"/>
    </location>
</feature>
<evidence type="ECO:0000256" key="2">
    <source>
        <dbReference type="ARBA" id="ARBA00022692"/>
    </source>
</evidence>
<organism evidence="7 8">
    <name type="scientific">Halomonas urmiana</name>
    <dbReference type="NCBI Taxonomy" id="490901"/>
    <lineage>
        <taxon>Bacteria</taxon>
        <taxon>Pseudomonadati</taxon>
        <taxon>Pseudomonadota</taxon>
        <taxon>Gammaproteobacteria</taxon>
        <taxon>Oceanospirillales</taxon>
        <taxon>Halomonadaceae</taxon>
        <taxon>Halomonas</taxon>
    </lineage>
</organism>
<feature type="domain" description="STAS" evidence="6">
    <location>
        <begin position="471"/>
        <end position="572"/>
    </location>
</feature>
<dbReference type="NCBIfam" id="NF008660">
    <property type="entry name" value="PRK11660.1"/>
    <property type="match status" value="1"/>
</dbReference>
<protein>
    <submittedName>
        <fullName evidence="7">C4-dicarboxylic acid transporter DauA</fullName>
    </submittedName>
</protein>
<evidence type="ECO:0000313" key="7">
    <source>
        <dbReference type="EMBL" id="TLF50774.1"/>
    </source>
</evidence>